<evidence type="ECO:0000313" key="3">
    <source>
        <dbReference type="Proteomes" id="UP000199701"/>
    </source>
</evidence>
<dbReference type="Pfam" id="PF01451">
    <property type="entry name" value="LMWPc"/>
    <property type="match status" value="1"/>
</dbReference>
<dbReference type="InterPro" id="IPR036196">
    <property type="entry name" value="Ptyr_pPase_sf"/>
</dbReference>
<dbReference type="SUPFAM" id="SSF52788">
    <property type="entry name" value="Phosphotyrosine protein phosphatases I"/>
    <property type="match status" value="1"/>
</dbReference>
<name>A0A1I0M2L9_9FIRM</name>
<dbReference type="Proteomes" id="UP000199701">
    <property type="component" value="Unassembled WGS sequence"/>
</dbReference>
<evidence type="ECO:0000313" key="2">
    <source>
        <dbReference type="EMBL" id="SEV81986.1"/>
    </source>
</evidence>
<evidence type="ECO:0000259" key="1">
    <source>
        <dbReference type="SMART" id="SM00226"/>
    </source>
</evidence>
<reference evidence="2 3" key="1">
    <citation type="submission" date="2016-10" db="EMBL/GenBank/DDBJ databases">
        <authorList>
            <person name="de Groot N.N."/>
        </authorList>
    </citation>
    <scope>NUCLEOTIDE SEQUENCE [LARGE SCALE GENOMIC DNA]</scope>
    <source>
        <strain evidence="2 3">DSM 9179</strain>
    </source>
</reference>
<proteinExistence type="predicted"/>
<keyword evidence="3" id="KW-1185">Reference proteome</keyword>
<feature type="domain" description="Phosphotyrosine protein phosphatase I" evidence="1">
    <location>
        <begin position="13"/>
        <end position="131"/>
    </location>
</feature>
<accession>A0A1I0M2L9</accession>
<organism evidence="2 3">
    <name type="scientific">[Clostridium] fimetarium</name>
    <dbReference type="NCBI Taxonomy" id="99656"/>
    <lineage>
        <taxon>Bacteria</taxon>
        <taxon>Bacillati</taxon>
        <taxon>Bacillota</taxon>
        <taxon>Clostridia</taxon>
        <taxon>Lachnospirales</taxon>
        <taxon>Lachnospiraceae</taxon>
    </lineage>
</organism>
<gene>
    <name evidence="2" type="ORF">SAMN05421659_10160</name>
</gene>
<dbReference type="InterPro" id="IPR023485">
    <property type="entry name" value="Ptyr_pPase"/>
</dbReference>
<dbReference type="STRING" id="99656.SAMN05421659_10160"/>
<dbReference type="SMART" id="SM00226">
    <property type="entry name" value="LMWPc"/>
    <property type="match status" value="1"/>
</dbReference>
<dbReference type="EMBL" id="FOJI01000001">
    <property type="protein sequence ID" value="SEV81986.1"/>
    <property type="molecule type" value="Genomic_DNA"/>
</dbReference>
<dbReference type="AlphaFoldDB" id="A0A1I0M2L9"/>
<protein>
    <submittedName>
        <fullName evidence="2">Protein-tyrosine phosphatase</fullName>
    </submittedName>
</protein>
<sequence>MAATIMSSRKKDKDILVSSRGMVVLFPEPYNPKAVAVVSSHGLIMPSKSSRQLEKEDFNNDTLVLTMSDAQKQKIYAQFENAINVYTLEEYVGSQDGDIEDPYGKGIEEYIKCYEKLYILINKAADILFEDEVD</sequence>
<dbReference type="Gene3D" id="3.40.50.2300">
    <property type="match status" value="1"/>
</dbReference>